<keyword evidence="1" id="KW-0238">DNA-binding</keyword>
<dbReference type="PANTHER" id="PTHR30461:SF2">
    <property type="entry name" value="SERINE RECOMBINASE PINE-RELATED"/>
    <property type="match status" value="1"/>
</dbReference>
<dbReference type="CDD" id="cd00338">
    <property type="entry name" value="Ser_Recombinase"/>
    <property type="match status" value="1"/>
</dbReference>
<dbReference type="InterPro" id="IPR036162">
    <property type="entry name" value="Resolvase-like_N_sf"/>
</dbReference>
<dbReference type="InterPro" id="IPR050639">
    <property type="entry name" value="SSR_resolvase"/>
</dbReference>
<protein>
    <submittedName>
        <fullName evidence="4">Recombinase family protein</fullName>
    </submittedName>
</protein>
<dbReference type="Proteomes" id="UP001172721">
    <property type="component" value="Unassembled WGS sequence"/>
</dbReference>
<dbReference type="RefSeq" id="WP_301167426.1">
    <property type="nucleotide sequence ID" value="NZ_JAUHTR010000011.1"/>
</dbReference>
<evidence type="ECO:0000313" key="4">
    <source>
        <dbReference type="EMBL" id="MDN4526398.1"/>
    </source>
</evidence>
<evidence type="ECO:0000256" key="2">
    <source>
        <dbReference type="ARBA" id="ARBA00023172"/>
    </source>
</evidence>
<sequence length="467" mass="55389">MNHEKKHVFFRRVSTTGQSLTMQQSADLKYRDKLLRHQVLLIEESAISANKKSTDERPEMQRLISLIKNNRVDTLYAFDRTRLFRDTFEGMEFTDLCLKHQVKIVYTSEGNGHIQSTQDIFLESFLGMFSDMEGKNIARRTHEANKRYPPKKLGYTKIKEKKSYIPDEKKETILKSYFAEVNEITDMEHLCTILNRYQKELKCSAERLISIAQDPFYAGFDLENGENRLPHVTPYMTLQRHKKLQEEKGHLFTTYKKRLEKQKSQDTFAPICGLCKKPMLYRISVIENKSNYSCSRKHERVLMQFDDLSRIIQQLLQETIKNLNFKKLLYDSTLFFRNYKKKLVMEAKAIDHQIKKYMENLILSTNGYSPHWKDDLAYKKLKRSKEERELLLKGLDEANEYMANQKNMREKLETLLTDRLKENSPWLFSLFVRNIVIYPNSLDVEVSNFDYLTDLQKEFVYEVGEVS</sequence>
<feature type="domain" description="Resolvase/invertase-type recombinase catalytic" evidence="3">
    <location>
        <begin position="6"/>
        <end position="152"/>
    </location>
</feature>
<dbReference type="EMBL" id="JAUHTR010000011">
    <property type="protein sequence ID" value="MDN4526398.1"/>
    <property type="molecule type" value="Genomic_DNA"/>
</dbReference>
<comment type="caution">
    <text evidence="4">The sequence shown here is derived from an EMBL/GenBank/DDBJ whole genome shotgun (WGS) entry which is preliminary data.</text>
</comment>
<reference evidence="4" key="1">
    <citation type="submission" date="2023-07" db="EMBL/GenBank/DDBJ databases">
        <title>Fictibacillus sp. isolated from freshwater pond.</title>
        <authorList>
            <person name="Kirdat K."/>
            <person name="Bhat A."/>
            <person name="Mourya A."/>
            <person name="Yadav A."/>
        </authorList>
    </citation>
    <scope>NUCLEOTIDE SEQUENCE</scope>
    <source>
        <strain evidence="4">NE201</strain>
    </source>
</reference>
<dbReference type="InterPro" id="IPR006119">
    <property type="entry name" value="Resolv_N"/>
</dbReference>
<evidence type="ECO:0000259" key="3">
    <source>
        <dbReference type="PROSITE" id="PS51736"/>
    </source>
</evidence>
<keyword evidence="2" id="KW-0233">DNA recombination</keyword>
<evidence type="ECO:0000256" key="1">
    <source>
        <dbReference type="ARBA" id="ARBA00023125"/>
    </source>
</evidence>
<organism evidence="4 5">
    <name type="scientific">Fictibacillus fluitans</name>
    <dbReference type="NCBI Taxonomy" id="3058422"/>
    <lineage>
        <taxon>Bacteria</taxon>
        <taxon>Bacillati</taxon>
        <taxon>Bacillota</taxon>
        <taxon>Bacilli</taxon>
        <taxon>Bacillales</taxon>
        <taxon>Fictibacillaceae</taxon>
        <taxon>Fictibacillus</taxon>
    </lineage>
</organism>
<gene>
    <name evidence="4" type="ORF">QYB97_18095</name>
</gene>
<evidence type="ECO:0000313" key="5">
    <source>
        <dbReference type="Proteomes" id="UP001172721"/>
    </source>
</evidence>
<dbReference type="SUPFAM" id="SSF53041">
    <property type="entry name" value="Resolvase-like"/>
    <property type="match status" value="1"/>
</dbReference>
<accession>A0ABT8I040</accession>
<proteinExistence type="predicted"/>
<dbReference type="PROSITE" id="PS51736">
    <property type="entry name" value="RECOMBINASES_3"/>
    <property type="match status" value="1"/>
</dbReference>
<dbReference type="SMART" id="SM00857">
    <property type="entry name" value="Resolvase"/>
    <property type="match status" value="1"/>
</dbReference>
<name>A0ABT8I040_9BACL</name>
<dbReference type="Gene3D" id="3.40.50.1390">
    <property type="entry name" value="Resolvase, N-terminal catalytic domain"/>
    <property type="match status" value="1"/>
</dbReference>
<dbReference type="Pfam" id="PF00239">
    <property type="entry name" value="Resolvase"/>
    <property type="match status" value="1"/>
</dbReference>
<keyword evidence="5" id="KW-1185">Reference proteome</keyword>
<dbReference type="PANTHER" id="PTHR30461">
    <property type="entry name" value="DNA-INVERTASE FROM LAMBDOID PROPHAGE"/>
    <property type="match status" value="1"/>
</dbReference>